<dbReference type="AlphaFoldDB" id="A0AAD7KG24"/>
<feature type="compositionally biased region" description="Polar residues" evidence="1">
    <location>
        <begin position="80"/>
        <end position="93"/>
    </location>
</feature>
<proteinExistence type="predicted"/>
<keyword evidence="3" id="KW-1185">Reference proteome</keyword>
<organism evidence="2 3">
    <name type="scientific">Mycena maculata</name>
    <dbReference type="NCBI Taxonomy" id="230809"/>
    <lineage>
        <taxon>Eukaryota</taxon>
        <taxon>Fungi</taxon>
        <taxon>Dikarya</taxon>
        <taxon>Basidiomycota</taxon>
        <taxon>Agaricomycotina</taxon>
        <taxon>Agaricomycetes</taxon>
        <taxon>Agaricomycetidae</taxon>
        <taxon>Agaricales</taxon>
        <taxon>Marasmiineae</taxon>
        <taxon>Mycenaceae</taxon>
        <taxon>Mycena</taxon>
    </lineage>
</organism>
<gene>
    <name evidence="2" type="ORF">DFH07DRAFT_763516</name>
</gene>
<dbReference type="EMBL" id="JARJLG010000001">
    <property type="protein sequence ID" value="KAJ7784902.1"/>
    <property type="molecule type" value="Genomic_DNA"/>
</dbReference>
<protein>
    <submittedName>
        <fullName evidence="2">Uncharacterized protein</fullName>
    </submittedName>
</protein>
<dbReference type="Proteomes" id="UP001215280">
    <property type="component" value="Unassembled WGS sequence"/>
</dbReference>
<sequence length="170" mass="18775">MQVETHGRCTPPRKPNKLGLQMKKFKRRSRPLLMHRLNSSRYGRSRRAIPPGVSVPPRTRKQPAKSNGHGTTKDSRRKGSTAQNPLNESTPSANGGAPDETIPVSTTLTISEQATTPVRKRSGSISLESDVPPKRLKLGPLKGWGIEKDGVNMSAVEYAQKRLKMNTRKC</sequence>
<accession>A0AAD7KG24</accession>
<feature type="region of interest" description="Disordered" evidence="1">
    <location>
        <begin position="1"/>
        <end position="134"/>
    </location>
</feature>
<reference evidence="2" key="1">
    <citation type="submission" date="2023-03" db="EMBL/GenBank/DDBJ databases">
        <title>Massive genome expansion in bonnet fungi (Mycena s.s.) driven by repeated elements and novel gene families across ecological guilds.</title>
        <authorList>
            <consortium name="Lawrence Berkeley National Laboratory"/>
            <person name="Harder C.B."/>
            <person name="Miyauchi S."/>
            <person name="Viragh M."/>
            <person name="Kuo A."/>
            <person name="Thoen E."/>
            <person name="Andreopoulos B."/>
            <person name="Lu D."/>
            <person name="Skrede I."/>
            <person name="Drula E."/>
            <person name="Henrissat B."/>
            <person name="Morin E."/>
            <person name="Kohler A."/>
            <person name="Barry K."/>
            <person name="LaButti K."/>
            <person name="Morin E."/>
            <person name="Salamov A."/>
            <person name="Lipzen A."/>
            <person name="Mereny Z."/>
            <person name="Hegedus B."/>
            <person name="Baldrian P."/>
            <person name="Stursova M."/>
            <person name="Weitz H."/>
            <person name="Taylor A."/>
            <person name="Grigoriev I.V."/>
            <person name="Nagy L.G."/>
            <person name="Martin F."/>
            <person name="Kauserud H."/>
        </authorList>
    </citation>
    <scope>NUCLEOTIDE SEQUENCE</scope>
    <source>
        <strain evidence="2">CBHHK188m</strain>
    </source>
</reference>
<feature type="compositionally biased region" description="Polar residues" evidence="1">
    <location>
        <begin position="103"/>
        <end position="116"/>
    </location>
</feature>
<evidence type="ECO:0000256" key="1">
    <source>
        <dbReference type="SAM" id="MobiDB-lite"/>
    </source>
</evidence>
<name>A0AAD7KG24_9AGAR</name>
<comment type="caution">
    <text evidence="2">The sequence shown here is derived from an EMBL/GenBank/DDBJ whole genome shotgun (WGS) entry which is preliminary data.</text>
</comment>
<evidence type="ECO:0000313" key="2">
    <source>
        <dbReference type="EMBL" id="KAJ7784902.1"/>
    </source>
</evidence>
<evidence type="ECO:0000313" key="3">
    <source>
        <dbReference type="Proteomes" id="UP001215280"/>
    </source>
</evidence>